<keyword evidence="5" id="KW-0677">Repeat</keyword>
<feature type="domain" description="ADF-H" evidence="12">
    <location>
        <begin position="171"/>
        <end position="308"/>
    </location>
</feature>
<dbReference type="GO" id="GO:0030016">
    <property type="term" value="C:myofibril"/>
    <property type="evidence" value="ECO:0007669"/>
    <property type="project" value="TreeGrafter"/>
</dbReference>
<dbReference type="PANTHER" id="PTHR13759:SF1">
    <property type="entry name" value="TWINFILIN"/>
    <property type="match status" value="1"/>
</dbReference>
<evidence type="ECO:0000313" key="13">
    <source>
        <dbReference type="EnsemblMetazoa" id="XP_022666742"/>
    </source>
</evidence>
<comment type="function">
    <text evidence="9">Actin-binding protein involved in motile and morphological processes. Inhibits actin polymerization, likely by sequestering G-actin.</text>
</comment>
<evidence type="ECO:0000259" key="12">
    <source>
        <dbReference type="PROSITE" id="PS51263"/>
    </source>
</evidence>
<dbReference type="EnsemblMetazoa" id="XM_022811007">
    <property type="protein sequence ID" value="XP_022666742"/>
    <property type="gene ID" value="LOC111252702"/>
</dbReference>
<dbReference type="FunCoup" id="A0A7M7KWA9">
    <property type="interactions" value="938"/>
</dbReference>
<dbReference type="GO" id="GO:0005938">
    <property type="term" value="C:cell cortex"/>
    <property type="evidence" value="ECO:0007669"/>
    <property type="project" value="UniProtKB-SubCell"/>
</dbReference>
<evidence type="ECO:0000256" key="1">
    <source>
        <dbReference type="ARBA" id="ARBA00004245"/>
    </source>
</evidence>
<dbReference type="GO" id="GO:0051016">
    <property type="term" value="P:barbed-end actin filament capping"/>
    <property type="evidence" value="ECO:0007669"/>
    <property type="project" value="TreeGrafter"/>
</dbReference>
<comment type="subcellular location">
    <subcellularLocation>
        <location evidence="2">Cytoplasm</location>
        <location evidence="2">Cell cortex</location>
    </subcellularLocation>
    <subcellularLocation>
        <location evidence="1">Cytoplasm</location>
        <location evidence="1">Cytoskeleton</location>
    </subcellularLocation>
</comment>
<dbReference type="CDD" id="cd11285">
    <property type="entry name" value="ADF_Twf-N_like"/>
    <property type="match status" value="1"/>
</dbReference>
<dbReference type="GeneID" id="111252702"/>
<dbReference type="FunFam" id="3.40.20.10:FF:000042">
    <property type="entry name" value="Actin depolymerizing protein"/>
    <property type="match status" value="1"/>
</dbReference>
<dbReference type="InterPro" id="IPR028458">
    <property type="entry name" value="Twinfilin"/>
</dbReference>
<feature type="region of interest" description="Disordered" evidence="11">
    <location>
        <begin position="314"/>
        <end position="335"/>
    </location>
</feature>
<evidence type="ECO:0000256" key="9">
    <source>
        <dbReference type="ARBA" id="ARBA00056419"/>
    </source>
</evidence>
<sequence>MSHQTGIVPNEALARFFAKARDSPKCRVFKVVIETEQLVLRDELLIQNNWEADFAKYVPQLTEERQPCFLFFRLDKHGEWLMISFSPDDAPVRLKMLYASTKATLKKAFAVDSEFVATSKEDATLAGYEAHLRAENAPPPMTNTERELAEVRLNESFASVGIDAKQQTLKGLELPISDEAIDGFFSLKEGKINYLQVGIDIGNEHVVVHDRGMLGSADELTSRVPQGEPRYHLFSFKHIHDNQRVVSTFFIYTIPAGNYPVKVKMLYSSCKAPLIKDIEGKIEIPLARKLELDDLSELSEQRLLDQLYPRTDANKGKFARPAGPAGRQGGRRLVK</sequence>
<evidence type="ECO:0000256" key="11">
    <source>
        <dbReference type="SAM" id="MobiDB-lite"/>
    </source>
</evidence>
<reference evidence="13" key="1">
    <citation type="submission" date="2021-01" db="UniProtKB">
        <authorList>
            <consortium name="EnsemblMetazoa"/>
        </authorList>
    </citation>
    <scope>IDENTIFICATION</scope>
</reference>
<dbReference type="Pfam" id="PF00241">
    <property type="entry name" value="Cofilin_ADF"/>
    <property type="match status" value="2"/>
</dbReference>
<dbReference type="RefSeq" id="XP_022666742.1">
    <property type="nucleotide sequence ID" value="XM_022811007.1"/>
</dbReference>
<evidence type="ECO:0000256" key="7">
    <source>
        <dbReference type="ARBA" id="ARBA00023212"/>
    </source>
</evidence>
<evidence type="ECO:0000256" key="2">
    <source>
        <dbReference type="ARBA" id="ARBA00004544"/>
    </source>
</evidence>
<dbReference type="GO" id="GO:0051015">
    <property type="term" value="F:actin filament binding"/>
    <property type="evidence" value="ECO:0007669"/>
    <property type="project" value="TreeGrafter"/>
</dbReference>
<dbReference type="GO" id="GO:0010591">
    <property type="term" value="P:regulation of lamellipodium assembly"/>
    <property type="evidence" value="ECO:0007669"/>
    <property type="project" value="TreeGrafter"/>
</dbReference>
<dbReference type="InterPro" id="IPR029006">
    <property type="entry name" value="ADF-H/Gelsolin-like_dom_sf"/>
</dbReference>
<evidence type="ECO:0000256" key="6">
    <source>
        <dbReference type="ARBA" id="ARBA00023203"/>
    </source>
</evidence>
<proteinExistence type="inferred from homology"/>
<dbReference type="CDD" id="cd11284">
    <property type="entry name" value="ADF_Twf-C_like"/>
    <property type="match status" value="1"/>
</dbReference>
<keyword evidence="6" id="KW-0009">Actin-binding</keyword>
<keyword evidence="4" id="KW-0963">Cytoplasm</keyword>
<dbReference type="GO" id="GO:0030042">
    <property type="term" value="P:actin filament depolymerization"/>
    <property type="evidence" value="ECO:0007669"/>
    <property type="project" value="TreeGrafter"/>
</dbReference>
<accession>A0A7M7KWA9</accession>
<dbReference type="SUPFAM" id="SSF55753">
    <property type="entry name" value="Actin depolymerizing proteins"/>
    <property type="match status" value="2"/>
</dbReference>
<dbReference type="PANTHER" id="PTHR13759">
    <property type="entry name" value="TWINFILIN"/>
    <property type="match status" value="1"/>
</dbReference>
<dbReference type="InterPro" id="IPR002108">
    <property type="entry name" value="ADF-H"/>
</dbReference>
<dbReference type="AlphaFoldDB" id="A0A7M7KWA9"/>
<dbReference type="FunFam" id="3.40.20.10:FF:000007">
    <property type="entry name" value="Twinfilin-1 isoform 1"/>
    <property type="match status" value="1"/>
</dbReference>
<evidence type="ECO:0000256" key="8">
    <source>
        <dbReference type="ARBA" id="ARBA00038532"/>
    </source>
</evidence>
<feature type="domain" description="ADF-H" evidence="12">
    <location>
        <begin position="5"/>
        <end position="133"/>
    </location>
</feature>
<evidence type="ECO:0000256" key="10">
    <source>
        <dbReference type="ARBA" id="ARBA00069496"/>
    </source>
</evidence>
<dbReference type="OMA" id="YLFKHTH"/>
<keyword evidence="14" id="KW-1185">Reference proteome</keyword>
<evidence type="ECO:0000256" key="3">
    <source>
        <dbReference type="ARBA" id="ARBA00009557"/>
    </source>
</evidence>
<evidence type="ECO:0000256" key="5">
    <source>
        <dbReference type="ARBA" id="ARBA00022737"/>
    </source>
</evidence>
<protein>
    <recommendedName>
        <fullName evidence="10">Twinfilin</fullName>
    </recommendedName>
</protein>
<organism evidence="13 14">
    <name type="scientific">Varroa destructor</name>
    <name type="common">Honeybee mite</name>
    <dbReference type="NCBI Taxonomy" id="109461"/>
    <lineage>
        <taxon>Eukaryota</taxon>
        <taxon>Metazoa</taxon>
        <taxon>Ecdysozoa</taxon>
        <taxon>Arthropoda</taxon>
        <taxon>Chelicerata</taxon>
        <taxon>Arachnida</taxon>
        <taxon>Acari</taxon>
        <taxon>Parasitiformes</taxon>
        <taxon>Mesostigmata</taxon>
        <taxon>Gamasina</taxon>
        <taxon>Dermanyssoidea</taxon>
        <taxon>Varroidae</taxon>
        <taxon>Varroa</taxon>
    </lineage>
</organism>
<dbReference type="Gene3D" id="3.40.20.10">
    <property type="entry name" value="Severin"/>
    <property type="match status" value="2"/>
</dbReference>
<keyword evidence="7" id="KW-0206">Cytoskeleton</keyword>
<dbReference type="PROSITE" id="PS51263">
    <property type="entry name" value="ADF_H"/>
    <property type="match status" value="2"/>
</dbReference>
<evidence type="ECO:0000256" key="4">
    <source>
        <dbReference type="ARBA" id="ARBA00022490"/>
    </source>
</evidence>
<dbReference type="GO" id="GO:0005884">
    <property type="term" value="C:actin filament"/>
    <property type="evidence" value="ECO:0007669"/>
    <property type="project" value="TreeGrafter"/>
</dbReference>
<dbReference type="GO" id="GO:0010976">
    <property type="term" value="P:positive regulation of neuron projection development"/>
    <property type="evidence" value="ECO:0007669"/>
    <property type="project" value="TreeGrafter"/>
</dbReference>
<dbReference type="KEGG" id="vde:111252702"/>
<dbReference type="Proteomes" id="UP000594260">
    <property type="component" value="Unplaced"/>
</dbReference>
<evidence type="ECO:0000313" key="14">
    <source>
        <dbReference type="Proteomes" id="UP000594260"/>
    </source>
</evidence>
<dbReference type="SMART" id="SM00102">
    <property type="entry name" value="ADF"/>
    <property type="match status" value="2"/>
</dbReference>
<comment type="subunit">
    <text evidence="8">Interacts with G-actin; ADP-actin form.</text>
</comment>
<comment type="similarity">
    <text evidence="3">Belongs to the actin-binding proteins ADF family. Twinfilin subfamily.</text>
</comment>
<name>A0A7M7KWA9_VARDE</name>
<dbReference type="OrthoDB" id="10006997at2759"/>
<dbReference type="GO" id="GO:0003785">
    <property type="term" value="F:actin monomer binding"/>
    <property type="evidence" value="ECO:0007669"/>
    <property type="project" value="TreeGrafter"/>
</dbReference>
<dbReference type="InParanoid" id="A0A7M7KWA9"/>